<dbReference type="InterPro" id="IPR029058">
    <property type="entry name" value="AB_hydrolase_fold"/>
</dbReference>
<dbReference type="Gene3D" id="3.40.50.1820">
    <property type="entry name" value="alpha/beta hydrolase"/>
    <property type="match status" value="1"/>
</dbReference>
<protein>
    <submittedName>
        <fullName evidence="3">Alpha/beta hydrolase</fullName>
    </submittedName>
</protein>
<comment type="caution">
    <text evidence="3">The sequence shown here is derived from an EMBL/GenBank/DDBJ whole genome shotgun (WGS) entry which is preliminary data.</text>
</comment>
<keyword evidence="1" id="KW-0472">Membrane</keyword>
<proteinExistence type="predicted"/>
<dbReference type="Proteomes" id="UP000323426">
    <property type="component" value="Unassembled WGS sequence"/>
</dbReference>
<dbReference type="PANTHER" id="PTHR12277">
    <property type="entry name" value="ALPHA/BETA HYDROLASE DOMAIN-CONTAINING PROTEIN"/>
    <property type="match status" value="1"/>
</dbReference>
<dbReference type="AlphaFoldDB" id="A0A5M6DRV4"/>
<dbReference type="RefSeq" id="WP_150086052.1">
    <property type="nucleotide sequence ID" value="NZ_VWSF01000001.1"/>
</dbReference>
<organism evidence="3 4">
    <name type="scientific">Adhaeribacter rhizoryzae</name>
    <dbReference type="NCBI Taxonomy" id="2607907"/>
    <lineage>
        <taxon>Bacteria</taxon>
        <taxon>Pseudomonadati</taxon>
        <taxon>Bacteroidota</taxon>
        <taxon>Cytophagia</taxon>
        <taxon>Cytophagales</taxon>
        <taxon>Hymenobacteraceae</taxon>
        <taxon>Adhaeribacter</taxon>
    </lineage>
</organism>
<feature type="transmembrane region" description="Helical" evidence="1">
    <location>
        <begin position="7"/>
        <end position="27"/>
    </location>
</feature>
<reference evidence="3 4" key="1">
    <citation type="submission" date="2019-09" db="EMBL/GenBank/DDBJ databases">
        <title>Genome sequence and assembly of Adhaeribacter sp.</title>
        <authorList>
            <person name="Chhetri G."/>
        </authorList>
    </citation>
    <scope>NUCLEOTIDE SEQUENCE [LARGE SCALE GENOMIC DNA]</scope>
    <source>
        <strain evidence="3 4">DK36</strain>
    </source>
</reference>
<accession>A0A5M6DRV4</accession>
<dbReference type="EMBL" id="VWSF01000001">
    <property type="protein sequence ID" value="KAA5549056.1"/>
    <property type="molecule type" value="Genomic_DNA"/>
</dbReference>
<dbReference type="SUPFAM" id="SSF53474">
    <property type="entry name" value="alpha/beta-Hydrolases"/>
    <property type="match status" value="1"/>
</dbReference>
<keyword evidence="1" id="KW-1133">Transmembrane helix</keyword>
<evidence type="ECO:0000313" key="3">
    <source>
        <dbReference type="EMBL" id="KAA5549056.1"/>
    </source>
</evidence>
<evidence type="ECO:0000313" key="4">
    <source>
        <dbReference type="Proteomes" id="UP000323426"/>
    </source>
</evidence>
<evidence type="ECO:0000259" key="2">
    <source>
        <dbReference type="Pfam" id="PF12146"/>
    </source>
</evidence>
<sequence>MKKLFKIVGIIVLIIFLLIIGFGFYTYKTNPTIKAMVNNDESKLYYFPRKDMRDMSHLAFTEKSLPVADSVKIQTYFFKAATSTPKANIFLVHGAGGNVTYYQDLIQTLIKGNYNVYTVDWRGYGKSVGSPNYKGVMQDTQVAFKDFINLTQSDSLKKLVYGMSLGGQMAVKIVSENQNLIDALVLEGSFSSAQNIAIDYSPVSFLKQKAKESPQDFNQEYVAERDIKNIKNTPKLIIHSEVDKEVAFYHGQLIYDHAQEPKEFWKTRTKHITTLKELPQETIAKIDKLIL</sequence>
<gene>
    <name evidence="3" type="ORF">F0145_00175</name>
</gene>
<dbReference type="GO" id="GO:0016787">
    <property type="term" value="F:hydrolase activity"/>
    <property type="evidence" value="ECO:0007669"/>
    <property type="project" value="UniProtKB-KW"/>
</dbReference>
<evidence type="ECO:0000256" key="1">
    <source>
        <dbReference type="SAM" id="Phobius"/>
    </source>
</evidence>
<name>A0A5M6DRV4_9BACT</name>
<keyword evidence="3" id="KW-0378">Hydrolase</keyword>
<keyword evidence="4" id="KW-1185">Reference proteome</keyword>
<feature type="domain" description="Serine aminopeptidase S33" evidence="2">
    <location>
        <begin position="84"/>
        <end position="195"/>
    </location>
</feature>
<dbReference type="InterPro" id="IPR022742">
    <property type="entry name" value="Hydrolase_4"/>
</dbReference>
<keyword evidence="1" id="KW-0812">Transmembrane</keyword>
<dbReference type="PANTHER" id="PTHR12277:SF81">
    <property type="entry name" value="PROTEIN ABHD13"/>
    <property type="match status" value="1"/>
</dbReference>
<dbReference type="Pfam" id="PF12146">
    <property type="entry name" value="Hydrolase_4"/>
    <property type="match status" value="1"/>
</dbReference>